<organism evidence="1">
    <name type="scientific">Nothobranchius kuhntae</name>
    <name type="common">Beira killifish</name>
    <dbReference type="NCBI Taxonomy" id="321403"/>
    <lineage>
        <taxon>Eukaryota</taxon>
        <taxon>Metazoa</taxon>
        <taxon>Chordata</taxon>
        <taxon>Craniata</taxon>
        <taxon>Vertebrata</taxon>
        <taxon>Euteleostomi</taxon>
        <taxon>Actinopterygii</taxon>
        <taxon>Neopterygii</taxon>
        <taxon>Teleostei</taxon>
        <taxon>Neoteleostei</taxon>
        <taxon>Acanthomorphata</taxon>
        <taxon>Ovalentaria</taxon>
        <taxon>Atherinomorphae</taxon>
        <taxon>Cyprinodontiformes</taxon>
        <taxon>Nothobranchiidae</taxon>
        <taxon>Nothobranchius</taxon>
    </lineage>
</organism>
<dbReference type="EMBL" id="HAEE01016834">
    <property type="protein sequence ID" value="SBR36884.1"/>
    <property type="molecule type" value="Transcribed_RNA"/>
</dbReference>
<feature type="non-terminal residue" evidence="1">
    <location>
        <position position="1"/>
    </location>
</feature>
<feature type="non-terminal residue" evidence="1">
    <location>
        <position position="94"/>
    </location>
</feature>
<reference evidence="1" key="2">
    <citation type="submission" date="2016-06" db="EMBL/GenBank/DDBJ databases">
        <title>The genome of a short-lived fish provides insights into sex chromosome evolution and the genetic control of aging.</title>
        <authorList>
            <person name="Reichwald K."/>
            <person name="Felder M."/>
            <person name="Petzold A."/>
            <person name="Koch P."/>
            <person name="Groth M."/>
            <person name="Platzer M."/>
        </authorList>
    </citation>
    <scope>NUCLEOTIDE SEQUENCE</scope>
    <source>
        <tissue evidence="1">Brain</tissue>
    </source>
</reference>
<gene>
    <name evidence="1" type="primary">Nfu_g_1_006975</name>
</gene>
<accession>A0A1A8KZ05</accession>
<name>A0A1A8KZ05_NOTKU</name>
<reference evidence="1" key="1">
    <citation type="submission" date="2016-05" db="EMBL/GenBank/DDBJ databases">
        <authorList>
            <person name="Lavstsen T."/>
            <person name="Jespersen J.S."/>
        </authorList>
    </citation>
    <scope>NUCLEOTIDE SEQUENCE</scope>
    <source>
        <tissue evidence="1">Brain</tissue>
    </source>
</reference>
<proteinExistence type="predicted"/>
<sequence>PFGHFLHIQVVLFSAECTFTSPTRPVLCSFPLHCSRCRYVTLSGGHYRFVCGAGGERQLIARGSSGDKPGWRGSTVSGFQEFRRCGASPARSCL</sequence>
<dbReference type="AlphaFoldDB" id="A0A1A8KZ05"/>
<protein>
    <submittedName>
        <fullName evidence="1">Uncharacterized protein</fullName>
    </submittedName>
</protein>
<evidence type="ECO:0000313" key="1">
    <source>
        <dbReference type="EMBL" id="SBR36884.1"/>
    </source>
</evidence>